<proteinExistence type="predicted"/>
<accession>A0A8C5ZPW4</accession>
<dbReference type="AlphaFoldDB" id="A0A8C5ZPW4"/>
<dbReference type="GeneTree" id="ENSGT00940000169759"/>
<organism evidence="1 2">
    <name type="scientific">Marmota marmota marmota</name>
    <name type="common">Alpine marmot</name>
    <dbReference type="NCBI Taxonomy" id="9994"/>
    <lineage>
        <taxon>Eukaryota</taxon>
        <taxon>Metazoa</taxon>
        <taxon>Chordata</taxon>
        <taxon>Craniata</taxon>
        <taxon>Vertebrata</taxon>
        <taxon>Euteleostomi</taxon>
        <taxon>Mammalia</taxon>
        <taxon>Eutheria</taxon>
        <taxon>Euarchontoglires</taxon>
        <taxon>Glires</taxon>
        <taxon>Rodentia</taxon>
        <taxon>Sciuromorpha</taxon>
        <taxon>Sciuridae</taxon>
        <taxon>Xerinae</taxon>
        <taxon>Marmotini</taxon>
        <taxon>Marmota</taxon>
    </lineage>
</organism>
<keyword evidence="2" id="KW-1185">Reference proteome</keyword>
<dbReference type="Proteomes" id="UP000694407">
    <property type="component" value="Unplaced"/>
</dbReference>
<protein>
    <submittedName>
        <fullName evidence="1">Uncharacterized protein</fullName>
    </submittedName>
</protein>
<evidence type="ECO:0000313" key="2">
    <source>
        <dbReference type="Proteomes" id="UP000694407"/>
    </source>
</evidence>
<reference evidence="1" key="1">
    <citation type="submission" date="2025-08" db="UniProtKB">
        <authorList>
            <consortium name="Ensembl"/>
        </authorList>
    </citation>
    <scope>IDENTIFICATION</scope>
</reference>
<evidence type="ECO:0000313" key="1">
    <source>
        <dbReference type="Ensembl" id="ENSMMMP00000017777.1"/>
    </source>
</evidence>
<dbReference type="Ensembl" id="ENSMMMT00000020224.1">
    <property type="protein sequence ID" value="ENSMMMP00000017777.1"/>
    <property type="gene ID" value="ENSMMMG00000015775.1"/>
</dbReference>
<sequence>IAAAEVVDTQWMPRVQMTEKDTDEEVLWGWPFSFMTASLSNLLLRKCYPVGEDKLFYPFVFGQHRRTWFYITIEWAVDLHLEEVIRVLKKNIAQM</sequence>
<name>A0A8C5ZPW4_MARMA</name>
<reference evidence="1" key="2">
    <citation type="submission" date="2025-09" db="UniProtKB">
        <authorList>
            <consortium name="Ensembl"/>
        </authorList>
    </citation>
    <scope>IDENTIFICATION</scope>
</reference>